<dbReference type="AlphaFoldDB" id="A0A2B7Y157"/>
<keyword evidence="3" id="KW-1185">Reference proteome</keyword>
<dbReference type="Proteomes" id="UP000224634">
    <property type="component" value="Unassembled WGS sequence"/>
</dbReference>
<feature type="compositionally biased region" description="Polar residues" evidence="1">
    <location>
        <begin position="59"/>
        <end position="68"/>
    </location>
</feature>
<organism evidence="2 3">
    <name type="scientific">Polytolypa hystricis (strain UAMH7299)</name>
    <dbReference type="NCBI Taxonomy" id="1447883"/>
    <lineage>
        <taxon>Eukaryota</taxon>
        <taxon>Fungi</taxon>
        <taxon>Dikarya</taxon>
        <taxon>Ascomycota</taxon>
        <taxon>Pezizomycotina</taxon>
        <taxon>Eurotiomycetes</taxon>
        <taxon>Eurotiomycetidae</taxon>
        <taxon>Onygenales</taxon>
        <taxon>Onygenales incertae sedis</taxon>
        <taxon>Polytolypa</taxon>
    </lineage>
</organism>
<protein>
    <submittedName>
        <fullName evidence="2">Uncharacterized protein</fullName>
    </submittedName>
</protein>
<evidence type="ECO:0000313" key="3">
    <source>
        <dbReference type="Proteomes" id="UP000224634"/>
    </source>
</evidence>
<reference evidence="2 3" key="1">
    <citation type="submission" date="2017-10" db="EMBL/GenBank/DDBJ databases">
        <title>Comparative genomics in systemic dimorphic fungi from Ajellomycetaceae.</title>
        <authorList>
            <person name="Munoz J.F."/>
            <person name="Mcewen J.G."/>
            <person name="Clay O.K."/>
            <person name="Cuomo C.A."/>
        </authorList>
    </citation>
    <scope>NUCLEOTIDE SEQUENCE [LARGE SCALE GENOMIC DNA]</scope>
    <source>
        <strain evidence="2 3">UAMH7299</strain>
    </source>
</reference>
<feature type="compositionally biased region" description="Acidic residues" evidence="1">
    <location>
        <begin position="47"/>
        <end position="58"/>
    </location>
</feature>
<dbReference type="EMBL" id="PDNA01000090">
    <property type="protein sequence ID" value="PGH14771.1"/>
    <property type="molecule type" value="Genomic_DNA"/>
</dbReference>
<proteinExistence type="predicted"/>
<dbReference type="STRING" id="1447883.A0A2B7Y157"/>
<evidence type="ECO:0000313" key="2">
    <source>
        <dbReference type="EMBL" id="PGH14771.1"/>
    </source>
</evidence>
<feature type="region of interest" description="Disordered" evidence="1">
    <location>
        <begin position="31"/>
        <end position="68"/>
    </location>
</feature>
<comment type="caution">
    <text evidence="2">The sequence shown here is derived from an EMBL/GenBank/DDBJ whole genome shotgun (WGS) entry which is preliminary data.</text>
</comment>
<dbReference type="OrthoDB" id="4158700at2759"/>
<name>A0A2B7Y157_POLH7</name>
<sequence length="139" mass="15484">MTAEEDFDWSHPGLNKQHFITLANLLALRSGGQVEPPFVPDEKPDNDNDEETRDDDSDASNIDTSRPCQISDSAHLNRLKRKFLDCLAELVANEKGGRSVACASMKEGEEEVTVWITRNEGFRASDDAFFENLSLLLGV</sequence>
<gene>
    <name evidence="2" type="ORF">AJ80_05815</name>
</gene>
<evidence type="ECO:0000256" key="1">
    <source>
        <dbReference type="SAM" id="MobiDB-lite"/>
    </source>
</evidence>
<accession>A0A2B7Y157</accession>